<evidence type="ECO:0000313" key="1">
    <source>
        <dbReference type="EMBL" id="ADQ17494.1"/>
    </source>
</evidence>
<gene>
    <name evidence="1" type="ordered locus">Lbys_1787</name>
</gene>
<dbReference type="AlphaFoldDB" id="E4RQN8"/>
<dbReference type="KEGG" id="lby:Lbys_1787"/>
<dbReference type="OrthoDB" id="706425at2"/>
<dbReference type="eggNOG" id="ENOG5032VR6">
    <property type="taxonomic scope" value="Bacteria"/>
</dbReference>
<dbReference type="RefSeq" id="WP_013408543.1">
    <property type="nucleotide sequence ID" value="NC_014655.1"/>
</dbReference>
<reference key="1">
    <citation type="submission" date="2010-11" db="EMBL/GenBank/DDBJ databases">
        <title>The complete genome of Leadbetterella byssophila DSM 17132.</title>
        <authorList>
            <consortium name="US DOE Joint Genome Institute (JGI-PGF)"/>
            <person name="Lucas S."/>
            <person name="Copeland A."/>
            <person name="Lapidus A."/>
            <person name="Glavina del Rio T."/>
            <person name="Dalin E."/>
            <person name="Tice H."/>
            <person name="Bruce D."/>
            <person name="Goodwin L."/>
            <person name="Pitluck S."/>
            <person name="Kyrpides N."/>
            <person name="Mavromatis K."/>
            <person name="Ivanova N."/>
            <person name="Teshima H."/>
            <person name="Brettin T."/>
            <person name="Detter J.C."/>
            <person name="Han C."/>
            <person name="Tapia R."/>
            <person name="Land M."/>
            <person name="Hauser L."/>
            <person name="Markowitz V."/>
            <person name="Cheng J.-F."/>
            <person name="Hugenholtz P."/>
            <person name="Woyke T."/>
            <person name="Wu D."/>
            <person name="Tindall B."/>
            <person name="Pomrenke H.G."/>
            <person name="Brambilla E."/>
            <person name="Klenk H.-P."/>
            <person name="Eisen J.A."/>
        </authorList>
    </citation>
    <scope>NUCLEOTIDE SEQUENCE [LARGE SCALE GENOMIC DNA]</scope>
    <source>
        <strain>DSM 17132</strain>
    </source>
</reference>
<dbReference type="EMBL" id="CP002305">
    <property type="protein sequence ID" value="ADQ17494.1"/>
    <property type="molecule type" value="Genomic_DNA"/>
</dbReference>
<name>E4RQN8_LEAB4</name>
<dbReference type="Proteomes" id="UP000007435">
    <property type="component" value="Chromosome"/>
</dbReference>
<accession>E4RQN8</accession>
<reference evidence="1 2" key="2">
    <citation type="journal article" date="2011" name="Stand. Genomic Sci.">
        <title>Complete genome sequence of Leadbetterella byssophila type strain (4M15).</title>
        <authorList>
            <person name="Abt B."/>
            <person name="Teshima H."/>
            <person name="Lucas S."/>
            <person name="Lapidus A."/>
            <person name="Del Rio T.G."/>
            <person name="Nolan M."/>
            <person name="Tice H."/>
            <person name="Cheng J.F."/>
            <person name="Pitluck S."/>
            <person name="Liolios K."/>
            <person name="Pagani I."/>
            <person name="Ivanova N."/>
            <person name="Mavromatis K."/>
            <person name="Pati A."/>
            <person name="Tapia R."/>
            <person name="Han C."/>
            <person name="Goodwin L."/>
            <person name="Chen A."/>
            <person name="Palaniappan K."/>
            <person name="Land M."/>
            <person name="Hauser L."/>
            <person name="Chang Y.J."/>
            <person name="Jeffries C.D."/>
            <person name="Rohde M."/>
            <person name="Goker M."/>
            <person name="Tindall B.J."/>
            <person name="Detter J.C."/>
            <person name="Woyke T."/>
            <person name="Bristow J."/>
            <person name="Eisen J.A."/>
            <person name="Markowitz V."/>
            <person name="Hugenholtz P."/>
            <person name="Klenk H.P."/>
            <person name="Kyrpides N.C."/>
        </authorList>
    </citation>
    <scope>NUCLEOTIDE SEQUENCE [LARGE SCALE GENOMIC DNA]</scope>
    <source>
        <strain evidence="2">DSM 17132 / JCM 16389 / KACC 11308 / NBRC 106382 / 4M15</strain>
    </source>
</reference>
<protein>
    <submittedName>
        <fullName evidence="1">Uncharacterized protein</fullName>
    </submittedName>
</protein>
<sequence>MVVNFKENTEQLLVERLLKGFDPSRLVEWARHMLAEGAYTDSLIKLVTMEKSNKEEIEKYFLRSIEELDLNIPADLESQLQEYANDIARQVLNGDITVDYAFLQMLKVAKVSNKDFRFLGFAEIEEDLDNLFYGKKVKREGLNLDTQKAYILQEFKLFSTMEMLDIPLAFRQQEYCMICGNLTTPVPKKKYSITRPFIYHVLSCEHCRSERLKSASQHFVKKKIIDSFVVKGTTN</sequence>
<dbReference type="HOGENOM" id="CLU_1179033_0_0_10"/>
<proteinExistence type="predicted"/>
<keyword evidence="2" id="KW-1185">Reference proteome</keyword>
<organism evidence="1 2">
    <name type="scientific">Leadbetterella byssophila (strain DSM 17132 / JCM 16389 / KACC 11308 / NBRC 106382 / 4M15)</name>
    <dbReference type="NCBI Taxonomy" id="649349"/>
    <lineage>
        <taxon>Bacteria</taxon>
        <taxon>Pseudomonadati</taxon>
        <taxon>Bacteroidota</taxon>
        <taxon>Cytophagia</taxon>
        <taxon>Cytophagales</taxon>
        <taxon>Leadbetterellaceae</taxon>
        <taxon>Leadbetterella</taxon>
    </lineage>
</organism>
<evidence type="ECO:0000313" key="2">
    <source>
        <dbReference type="Proteomes" id="UP000007435"/>
    </source>
</evidence>